<keyword evidence="1" id="KW-0472">Membrane</keyword>
<dbReference type="InterPro" id="IPR050879">
    <property type="entry name" value="Acyltransferase_3"/>
</dbReference>
<feature type="transmembrane region" description="Helical" evidence="1">
    <location>
        <begin position="346"/>
        <end position="365"/>
    </location>
</feature>
<accession>A0A8J3IH26</accession>
<feature type="transmembrane region" description="Helical" evidence="1">
    <location>
        <begin position="273"/>
        <end position="294"/>
    </location>
</feature>
<protein>
    <submittedName>
        <fullName evidence="3">Acyltransferase</fullName>
    </submittedName>
</protein>
<evidence type="ECO:0000313" key="4">
    <source>
        <dbReference type="Proteomes" id="UP000597444"/>
    </source>
</evidence>
<gene>
    <name evidence="3" type="ORF">KSF_024460</name>
</gene>
<dbReference type="GO" id="GO:0016747">
    <property type="term" value="F:acyltransferase activity, transferring groups other than amino-acyl groups"/>
    <property type="evidence" value="ECO:0007669"/>
    <property type="project" value="InterPro"/>
</dbReference>
<name>A0A8J3IH26_9CHLR</name>
<evidence type="ECO:0000313" key="3">
    <source>
        <dbReference type="EMBL" id="GHO92398.1"/>
    </source>
</evidence>
<dbReference type="AlphaFoldDB" id="A0A8J3IH26"/>
<evidence type="ECO:0000259" key="2">
    <source>
        <dbReference type="Pfam" id="PF01757"/>
    </source>
</evidence>
<feature type="transmembrane region" description="Helical" evidence="1">
    <location>
        <begin position="157"/>
        <end position="175"/>
    </location>
</feature>
<keyword evidence="1" id="KW-0812">Transmembrane</keyword>
<feature type="transmembrane region" description="Helical" evidence="1">
    <location>
        <begin position="53"/>
        <end position="76"/>
    </location>
</feature>
<reference evidence="3" key="1">
    <citation type="submission" date="2020-10" db="EMBL/GenBank/DDBJ databases">
        <title>Taxonomic study of unclassified bacteria belonging to the class Ktedonobacteria.</title>
        <authorList>
            <person name="Yabe S."/>
            <person name="Wang C.M."/>
            <person name="Zheng Y."/>
            <person name="Sakai Y."/>
            <person name="Cavaletti L."/>
            <person name="Monciardini P."/>
            <person name="Donadio S."/>
        </authorList>
    </citation>
    <scope>NUCLEOTIDE SEQUENCE</scope>
    <source>
        <strain evidence="3">ID150040</strain>
    </source>
</reference>
<dbReference type="PANTHER" id="PTHR23028:SF53">
    <property type="entry name" value="ACYL_TRANSF_3 DOMAIN-CONTAINING PROTEIN"/>
    <property type="match status" value="1"/>
</dbReference>
<feature type="transmembrane region" description="Helical" evidence="1">
    <location>
        <begin position="97"/>
        <end position="115"/>
    </location>
</feature>
<dbReference type="GO" id="GO:0000271">
    <property type="term" value="P:polysaccharide biosynthetic process"/>
    <property type="evidence" value="ECO:0007669"/>
    <property type="project" value="TreeGrafter"/>
</dbReference>
<dbReference type="Proteomes" id="UP000597444">
    <property type="component" value="Unassembled WGS sequence"/>
</dbReference>
<keyword evidence="3" id="KW-0012">Acyltransferase</keyword>
<feature type="transmembrane region" description="Helical" evidence="1">
    <location>
        <begin position="12"/>
        <end position="33"/>
    </location>
</feature>
<evidence type="ECO:0000256" key="1">
    <source>
        <dbReference type="SAM" id="Phobius"/>
    </source>
</evidence>
<sequence length="425" mass="48907">MKNAVKSANGKTVIPALDGVRAVATIAVISFHINGMVHNHFWDVHENPLATAVVTFGGSGVTLFFVLSGFLLFMPYARALLFEERWPSMRRFYQRRALRIIPGYYAALCLMILFFQRQYLQPDHWKELALFFTFFMDSVPETWRKLNGPFWTLAVEWQFYMLLPFLALAFAAIARRIRSAPLHRFRVMLVCCGVLIVWGLFIRYVGVYLTQHPSETFHLPSWLIAGAKFLLYGVQGKYLENFAVGMIVSLCYVFAHDSFECSVLLERGRATSWWLWAAGILTLTFTAAWHFHMVESNSTVLATLFAPLASVFEWLNEMVIALGYGACLAAILFGEQRLQRPFSWQPVRWIGTISYGLYMWHLPLLKFFRDTLLPPSLVTQVYPTYIYYWLWAATVVVLVATTSYLLVEKPWIRLGAKNSRNVRPA</sequence>
<dbReference type="RefSeq" id="WP_220203234.1">
    <property type="nucleotide sequence ID" value="NZ_BNJK01000001.1"/>
</dbReference>
<feature type="transmembrane region" description="Helical" evidence="1">
    <location>
        <begin position="314"/>
        <end position="334"/>
    </location>
</feature>
<feature type="domain" description="Acyltransferase 3" evidence="2">
    <location>
        <begin position="15"/>
        <end position="403"/>
    </location>
</feature>
<dbReference type="PANTHER" id="PTHR23028">
    <property type="entry name" value="ACETYLTRANSFERASE"/>
    <property type="match status" value="1"/>
</dbReference>
<dbReference type="Pfam" id="PF01757">
    <property type="entry name" value="Acyl_transf_3"/>
    <property type="match status" value="1"/>
</dbReference>
<dbReference type="InterPro" id="IPR002656">
    <property type="entry name" value="Acyl_transf_3_dom"/>
</dbReference>
<comment type="caution">
    <text evidence="3">The sequence shown here is derived from an EMBL/GenBank/DDBJ whole genome shotgun (WGS) entry which is preliminary data.</text>
</comment>
<keyword evidence="3" id="KW-0808">Transferase</keyword>
<dbReference type="GO" id="GO:0016020">
    <property type="term" value="C:membrane"/>
    <property type="evidence" value="ECO:0007669"/>
    <property type="project" value="TreeGrafter"/>
</dbReference>
<keyword evidence="4" id="KW-1185">Reference proteome</keyword>
<feature type="transmembrane region" description="Helical" evidence="1">
    <location>
        <begin position="187"/>
        <end position="209"/>
    </location>
</feature>
<feature type="transmembrane region" description="Helical" evidence="1">
    <location>
        <begin position="385"/>
        <end position="407"/>
    </location>
</feature>
<organism evidence="3 4">
    <name type="scientific">Reticulibacter mediterranei</name>
    <dbReference type="NCBI Taxonomy" id="2778369"/>
    <lineage>
        <taxon>Bacteria</taxon>
        <taxon>Bacillati</taxon>
        <taxon>Chloroflexota</taxon>
        <taxon>Ktedonobacteria</taxon>
        <taxon>Ktedonobacterales</taxon>
        <taxon>Reticulibacteraceae</taxon>
        <taxon>Reticulibacter</taxon>
    </lineage>
</organism>
<dbReference type="EMBL" id="BNJK01000001">
    <property type="protein sequence ID" value="GHO92398.1"/>
    <property type="molecule type" value="Genomic_DNA"/>
</dbReference>
<proteinExistence type="predicted"/>
<keyword evidence="1" id="KW-1133">Transmembrane helix</keyword>